<keyword evidence="2" id="KW-1185">Reference proteome</keyword>
<evidence type="ECO:0000313" key="2">
    <source>
        <dbReference type="Proteomes" id="UP001228581"/>
    </source>
</evidence>
<name>A0ABT7CIT6_9BACT</name>
<dbReference type="EMBL" id="JASJOT010000006">
    <property type="protein sequence ID" value="MDJ1493639.1"/>
    <property type="molecule type" value="Genomic_DNA"/>
</dbReference>
<protein>
    <submittedName>
        <fullName evidence="1">Type VI secretion system tube protein TssD</fullName>
    </submittedName>
</protein>
<organism evidence="1 2">
    <name type="scientific">Xanthocytophaga flava</name>
    <dbReference type="NCBI Taxonomy" id="3048013"/>
    <lineage>
        <taxon>Bacteria</taxon>
        <taxon>Pseudomonadati</taxon>
        <taxon>Bacteroidota</taxon>
        <taxon>Cytophagia</taxon>
        <taxon>Cytophagales</taxon>
        <taxon>Rhodocytophagaceae</taxon>
        <taxon>Xanthocytophaga</taxon>
    </lineage>
</organism>
<dbReference type="Proteomes" id="UP001228581">
    <property type="component" value="Unassembled WGS sequence"/>
</dbReference>
<gene>
    <name evidence="1" type="primary">tssD</name>
    <name evidence="1" type="ORF">QNI19_11905</name>
</gene>
<accession>A0ABT7CIT6</accession>
<comment type="caution">
    <text evidence="1">The sequence shown here is derived from an EMBL/GenBank/DDBJ whole genome shotgun (WGS) entry which is preliminary data.</text>
</comment>
<dbReference type="RefSeq" id="WP_313996011.1">
    <property type="nucleotide sequence ID" value="NZ_JASJOR010000011.1"/>
</dbReference>
<proteinExistence type="predicted"/>
<sequence>MAFQANAEWNGSKFVVENLRWGASRQIAADGMVSSGFQQGLVHLTVRVTEGDNTFEKAANNPHKPVDSIKINLKKATEDATLQKVELKNAYLVDVREEFDANNSSPLLITYTFSCQTLKVDSAEVTAATDWSKI</sequence>
<evidence type="ECO:0000313" key="1">
    <source>
        <dbReference type="EMBL" id="MDJ1493639.1"/>
    </source>
</evidence>
<dbReference type="Pfam" id="PF17642">
    <property type="entry name" value="TssD"/>
    <property type="match status" value="1"/>
</dbReference>
<dbReference type="InterPro" id="IPR041408">
    <property type="entry name" value="Hcp_Tssd"/>
</dbReference>
<reference evidence="1 2" key="1">
    <citation type="submission" date="2023-05" db="EMBL/GenBank/DDBJ databases">
        <authorList>
            <person name="Zhang X."/>
        </authorList>
    </citation>
    <scope>NUCLEOTIDE SEQUENCE [LARGE SCALE GENOMIC DNA]</scope>
    <source>
        <strain evidence="1 2">DM2B3-1</strain>
    </source>
</reference>